<name>A0ACC1HUI4_9FUNG</name>
<protein>
    <submittedName>
        <fullName evidence="1">Endocytosis defective- protein</fullName>
    </submittedName>
</protein>
<sequence>ELNKEQFVYFMHVVNGRLAGHHLPPTLPPAIKDKIYHSLDLASNAVSGINYTRRTDSSTSLASSGGPKKPGLYGEKSRNVALADSYLSKLRNAGTFENKAGSRYASAQVNEEEIKKLRKQLAELDDELADVRRQQQELVKDHSLRRGGGDETLSDITTGREEDEVGAAIRELSLFLEYKQQKKKHVDQLLLGDSKDSAATGGEESETLSEVKKDVYDLRSWHTFLKAQIDALDAFVQKGQDELVKLQLEALEASKKSTS</sequence>
<evidence type="ECO:0000313" key="1">
    <source>
        <dbReference type="EMBL" id="KAJ1679986.1"/>
    </source>
</evidence>
<accession>A0ACC1HUI4</accession>
<proteinExistence type="predicted"/>
<dbReference type="Proteomes" id="UP001145114">
    <property type="component" value="Unassembled WGS sequence"/>
</dbReference>
<feature type="non-terminal residue" evidence="1">
    <location>
        <position position="1"/>
    </location>
</feature>
<evidence type="ECO:0000313" key="2">
    <source>
        <dbReference type="Proteomes" id="UP001145114"/>
    </source>
</evidence>
<keyword evidence="2" id="KW-1185">Reference proteome</keyword>
<reference evidence="1" key="1">
    <citation type="submission" date="2022-06" db="EMBL/GenBank/DDBJ databases">
        <title>Phylogenomic reconstructions and comparative analyses of Kickxellomycotina fungi.</title>
        <authorList>
            <person name="Reynolds N.K."/>
            <person name="Stajich J.E."/>
            <person name="Barry K."/>
            <person name="Grigoriev I.V."/>
            <person name="Crous P."/>
            <person name="Smith M.E."/>
        </authorList>
    </citation>
    <scope>NUCLEOTIDE SEQUENCE</scope>
    <source>
        <strain evidence="1">RSA 2271</strain>
    </source>
</reference>
<comment type="caution">
    <text evidence="1">The sequence shown here is derived from an EMBL/GenBank/DDBJ whole genome shotgun (WGS) entry which is preliminary data.</text>
</comment>
<dbReference type="EMBL" id="JAMZIH010000087">
    <property type="protein sequence ID" value="KAJ1679986.1"/>
    <property type="molecule type" value="Genomic_DNA"/>
</dbReference>
<gene>
    <name evidence="1" type="primary">END3</name>
    <name evidence="1" type="ORF">EV182_000915</name>
</gene>
<organism evidence="1 2">
    <name type="scientific">Spiromyces aspiralis</name>
    <dbReference type="NCBI Taxonomy" id="68401"/>
    <lineage>
        <taxon>Eukaryota</taxon>
        <taxon>Fungi</taxon>
        <taxon>Fungi incertae sedis</taxon>
        <taxon>Zoopagomycota</taxon>
        <taxon>Kickxellomycotina</taxon>
        <taxon>Kickxellomycetes</taxon>
        <taxon>Kickxellales</taxon>
        <taxon>Kickxellaceae</taxon>
        <taxon>Spiromyces</taxon>
    </lineage>
</organism>